<dbReference type="Pfam" id="PF00691">
    <property type="entry name" value="OmpA"/>
    <property type="match status" value="1"/>
</dbReference>
<gene>
    <name evidence="7" type="ORF">Tel_08450</name>
</gene>
<evidence type="ECO:0000256" key="4">
    <source>
        <dbReference type="PROSITE-ProRule" id="PRU00473"/>
    </source>
</evidence>
<dbReference type="InterPro" id="IPR036737">
    <property type="entry name" value="OmpA-like_sf"/>
</dbReference>
<dbReference type="InterPro" id="IPR006665">
    <property type="entry name" value="OmpA-like"/>
</dbReference>
<dbReference type="CDD" id="cd07185">
    <property type="entry name" value="OmpA_C-like"/>
    <property type="match status" value="1"/>
</dbReference>
<protein>
    <recommendedName>
        <fullName evidence="6">OmpA-like domain-containing protein</fullName>
    </recommendedName>
</protein>
<evidence type="ECO:0000256" key="3">
    <source>
        <dbReference type="ARBA" id="ARBA00023237"/>
    </source>
</evidence>
<evidence type="ECO:0000313" key="8">
    <source>
        <dbReference type="Proteomes" id="UP000055136"/>
    </source>
</evidence>
<organism evidence="7 8">
    <name type="scientific">Candidatus Tenderia electrophaga</name>
    <dbReference type="NCBI Taxonomy" id="1748243"/>
    <lineage>
        <taxon>Bacteria</taxon>
        <taxon>Pseudomonadati</taxon>
        <taxon>Pseudomonadota</taxon>
        <taxon>Gammaproteobacteria</taxon>
        <taxon>Candidatus Tenderiales</taxon>
        <taxon>Candidatus Tenderiaceae</taxon>
        <taxon>Candidatus Tenderia</taxon>
    </lineage>
</organism>
<dbReference type="PRINTS" id="PR01021">
    <property type="entry name" value="OMPADOMAIN"/>
</dbReference>
<reference evidence="7" key="1">
    <citation type="submission" date="2015-10" db="EMBL/GenBank/DDBJ databases">
        <title>Description of Candidatus Tenderia electrophaga gen. nov, sp. nov., an Uncultivated Electroautotroph from a Biocathode Enrichment.</title>
        <authorList>
            <person name="Eddie B.J."/>
            <person name="Malanoski A.P."/>
            <person name="Wang Z."/>
            <person name="Hall R.J."/>
            <person name="Oh S.D."/>
            <person name="Heiner C."/>
            <person name="Lin B."/>
            <person name="Strycharz-Glaven S.M."/>
        </authorList>
    </citation>
    <scope>NUCLEOTIDE SEQUENCE [LARGE SCALE GENOMIC DNA]</scope>
    <source>
        <strain evidence="7">NRL1</strain>
    </source>
</reference>
<dbReference type="InterPro" id="IPR006664">
    <property type="entry name" value="OMP_bac"/>
</dbReference>
<dbReference type="EMBL" id="CP013099">
    <property type="protein sequence ID" value="ALP53184.1"/>
    <property type="molecule type" value="Genomic_DNA"/>
</dbReference>
<evidence type="ECO:0000256" key="2">
    <source>
        <dbReference type="ARBA" id="ARBA00023136"/>
    </source>
</evidence>
<dbReference type="Gene3D" id="3.30.1330.60">
    <property type="entry name" value="OmpA-like domain"/>
    <property type="match status" value="1"/>
</dbReference>
<keyword evidence="5" id="KW-1133">Transmembrane helix</keyword>
<evidence type="ECO:0000256" key="1">
    <source>
        <dbReference type="ARBA" id="ARBA00004442"/>
    </source>
</evidence>
<evidence type="ECO:0000259" key="6">
    <source>
        <dbReference type="PROSITE" id="PS51123"/>
    </source>
</evidence>
<dbReference type="PANTHER" id="PTHR30329:SF21">
    <property type="entry name" value="LIPOPROTEIN YIAD-RELATED"/>
    <property type="match status" value="1"/>
</dbReference>
<dbReference type="PRINTS" id="PR01023">
    <property type="entry name" value="NAFLGMOTY"/>
</dbReference>
<feature type="transmembrane region" description="Helical" evidence="5">
    <location>
        <begin position="44"/>
        <end position="65"/>
    </location>
</feature>
<dbReference type="PROSITE" id="PS51123">
    <property type="entry name" value="OMPA_2"/>
    <property type="match status" value="1"/>
</dbReference>
<dbReference type="STRING" id="1748243.Tel_08450"/>
<dbReference type="Proteomes" id="UP000055136">
    <property type="component" value="Chromosome"/>
</dbReference>
<feature type="domain" description="OmpA-like" evidence="6">
    <location>
        <begin position="86"/>
        <end position="203"/>
    </location>
</feature>
<dbReference type="AlphaFoldDB" id="A0A0S2TDF4"/>
<dbReference type="GO" id="GO:0009279">
    <property type="term" value="C:cell outer membrane"/>
    <property type="evidence" value="ECO:0007669"/>
    <property type="project" value="UniProtKB-SubCell"/>
</dbReference>
<dbReference type="SUPFAM" id="SSF103088">
    <property type="entry name" value="OmpA-like"/>
    <property type="match status" value="1"/>
</dbReference>
<keyword evidence="3" id="KW-0998">Cell outer membrane</keyword>
<dbReference type="PANTHER" id="PTHR30329">
    <property type="entry name" value="STATOR ELEMENT OF FLAGELLAR MOTOR COMPLEX"/>
    <property type="match status" value="1"/>
</dbReference>
<sequence>MEVFSVTKKLCDDTDYCDPGQNLNSQPQPTDIKHEMNKISTPNYLLAAALILACLPALAATPGLWDGAAALPPDSLHVPTEEMAPESFEYVPLSPIHFDSGKATITHQGQRSLDAAVDYLRRHANIKRILVEGHTDEVGGKTYNDGLSDRRARIVRNYLTVKGIDPELINLIGKGEYHPVDQNWTRDGRRRNRHVSIYAVHWQR</sequence>
<dbReference type="InterPro" id="IPR050330">
    <property type="entry name" value="Bact_OuterMem_StrucFunc"/>
</dbReference>
<evidence type="ECO:0000313" key="7">
    <source>
        <dbReference type="EMBL" id="ALP53184.1"/>
    </source>
</evidence>
<name>A0A0S2TDF4_9GAMM</name>
<proteinExistence type="predicted"/>
<keyword evidence="2 4" id="KW-0472">Membrane</keyword>
<accession>A0A0S2TDF4</accession>
<keyword evidence="5" id="KW-0812">Transmembrane</keyword>
<comment type="subcellular location">
    <subcellularLocation>
        <location evidence="1">Cell outer membrane</location>
    </subcellularLocation>
</comment>
<keyword evidence="8" id="KW-1185">Reference proteome</keyword>
<dbReference type="KEGG" id="tee:Tel_08450"/>
<evidence type="ECO:0000256" key="5">
    <source>
        <dbReference type="SAM" id="Phobius"/>
    </source>
</evidence>